<dbReference type="Pfam" id="PF13561">
    <property type="entry name" value="adh_short_C2"/>
    <property type="match status" value="1"/>
</dbReference>
<dbReference type="InterPro" id="IPR014352">
    <property type="entry name" value="FERM/acyl-CoA-bd_prot_sf"/>
</dbReference>
<name>A0A9W7EDZ2_9STRA</name>
<dbReference type="GO" id="GO:0008670">
    <property type="term" value="F:2,4-dienoyl-CoA reductase (NADPH) activity"/>
    <property type="evidence" value="ECO:0007669"/>
    <property type="project" value="TreeGrafter"/>
</dbReference>
<feature type="region of interest" description="Disordered" evidence="2">
    <location>
        <begin position="109"/>
        <end position="139"/>
    </location>
</feature>
<keyword evidence="5" id="KW-1185">Reference proteome</keyword>
<dbReference type="PANTHER" id="PTHR43658">
    <property type="entry name" value="SHORT-CHAIN DEHYDROGENASE/REDUCTASE"/>
    <property type="match status" value="1"/>
</dbReference>
<dbReference type="Gene3D" id="1.20.80.10">
    <property type="match status" value="1"/>
</dbReference>
<comment type="caution">
    <text evidence="4">The sequence shown here is derived from an EMBL/GenBank/DDBJ whole genome shotgun (WGS) entry which is preliminary data.</text>
</comment>
<evidence type="ECO:0000313" key="4">
    <source>
        <dbReference type="EMBL" id="GMH74540.1"/>
    </source>
</evidence>
<evidence type="ECO:0000313" key="5">
    <source>
        <dbReference type="Proteomes" id="UP001165085"/>
    </source>
</evidence>
<dbReference type="InterPro" id="IPR035984">
    <property type="entry name" value="Acyl-CoA-binding_sf"/>
</dbReference>
<feature type="compositionally biased region" description="Basic residues" evidence="2">
    <location>
        <begin position="120"/>
        <end position="131"/>
    </location>
</feature>
<dbReference type="Pfam" id="PF00887">
    <property type="entry name" value="ACBP"/>
    <property type="match status" value="1"/>
</dbReference>
<dbReference type="AlphaFoldDB" id="A0A9W7EDZ2"/>
<evidence type="ECO:0000259" key="3">
    <source>
        <dbReference type="PROSITE" id="PS51228"/>
    </source>
</evidence>
<keyword evidence="1" id="KW-0560">Oxidoreductase</keyword>
<dbReference type="OrthoDB" id="1888931at2759"/>
<dbReference type="InterPro" id="IPR000582">
    <property type="entry name" value="Acyl-CoA-binding_protein"/>
</dbReference>
<protein>
    <recommendedName>
        <fullName evidence="3">ACB domain-containing protein</fullName>
    </recommendedName>
</protein>
<sequence length="422" mass="45559">MLSRQAIKLARLGNRQVGQTRLFGVAEDFKSAVDTRSMKVRDLPDGVPKLELYALYKQATVGDVNTDRPGFTDFFARTKWDAWEELGGKSQEWAMEQYIAKTDHLASASDDKGGDAAAAKQRKVWPHHKPHTGQMMPDDTFKGRVALVTGGGTGLGKGMATMLSKLGATVIISSRKKEVLDKTAAEITALTGNPVHGVPMNVRDGEMVKAAIDEMKTVCGLPDIVINNAAGNFIAPSERLSSNAFATIVDTVLNGSAYVTLELSKKLMEEDRGGVFLYTTTTYASTGSGFVLPSACAKAGIEIMIKSLGAEWGRYGFRFLGIAPGPIPTKGAFDRLDPTGRFETAMLDMIPANRAGKVEEMANLAAFLVSPYASWISGEIVTLDGGETVQNAGEFNQLRQVSEQEWNMMEAMIRGTNKKGST</sequence>
<dbReference type="GO" id="GO:0000062">
    <property type="term" value="F:fatty-acyl-CoA binding"/>
    <property type="evidence" value="ECO:0007669"/>
    <property type="project" value="InterPro"/>
</dbReference>
<dbReference type="CDD" id="cd05369">
    <property type="entry name" value="TER_DECR_SDR_a"/>
    <property type="match status" value="1"/>
</dbReference>
<gene>
    <name evidence="4" type="ORF">TrST_g8767</name>
</gene>
<dbReference type="PANTHER" id="PTHR43658:SF8">
    <property type="entry name" value="17-BETA-HYDROXYSTEROID DEHYDROGENASE 14-RELATED"/>
    <property type="match status" value="1"/>
</dbReference>
<dbReference type="InterPro" id="IPR002347">
    <property type="entry name" value="SDR_fam"/>
</dbReference>
<dbReference type="InterPro" id="IPR036291">
    <property type="entry name" value="NAD(P)-bd_dom_sf"/>
</dbReference>
<feature type="domain" description="ACB" evidence="3">
    <location>
        <begin position="25"/>
        <end position="111"/>
    </location>
</feature>
<dbReference type="GO" id="GO:0006635">
    <property type="term" value="P:fatty acid beta-oxidation"/>
    <property type="evidence" value="ECO:0007669"/>
    <property type="project" value="TreeGrafter"/>
</dbReference>
<accession>A0A9W7EDZ2</accession>
<evidence type="ECO:0000256" key="2">
    <source>
        <dbReference type="SAM" id="MobiDB-lite"/>
    </source>
</evidence>
<proteinExistence type="predicted"/>
<dbReference type="EMBL" id="BRXY01000180">
    <property type="protein sequence ID" value="GMH74540.1"/>
    <property type="molecule type" value="Genomic_DNA"/>
</dbReference>
<organism evidence="4 5">
    <name type="scientific">Triparma strigata</name>
    <dbReference type="NCBI Taxonomy" id="1606541"/>
    <lineage>
        <taxon>Eukaryota</taxon>
        <taxon>Sar</taxon>
        <taxon>Stramenopiles</taxon>
        <taxon>Ochrophyta</taxon>
        <taxon>Bolidophyceae</taxon>
        <taxon>Parmales</taxon>
        <taxon>Triparmaceae</taxon>
        <taxon>Triparma</taxon>
    </lineage>
</organism>
<dbReference type="Proteomes" id="UP001165085">
    <property type="component" value="Unassembled WGS sequence"/>
</dbReference>
<dbReference type="GO" id="GO:0005739">
    <property type="term" value="C:mitochondrion"/>
    <property type="evidence" value="ECO:0007669"/>
    <property type="project" value="TreeGrafter"/>
</dbReference>
<dbReference type="PROSITE" id="PS51228">
    <property type="entry name" value="ACB_2"/>
    <property type="match status" value="1"/>
</dbReference>
<dbReference type="PRINTS" id="PR00081">
    <property type="entry name" value="GDHRDH"/>
</dbReference>
<reference evidence="5" key="1">
    <citation type="journal article" date="2023" name="Commun. Biol.">
        <title>Genome analysis of Parmales, the sister group of diatoms, reveals the evolutionary specialization of diatoms from phago-mixotrophs to photoautotrophs.</title>
        <authorList>
            <person name="Ban H."/>
            <person name="Sato S."/>
            <person name="Yoshikawa S."/>
            <person name="Yamada K."/>
            <person name="Nakamura Y."/>
            <person name="Ichinomiya M."/>
            <person name="Sato N."/>
            <person name="Blanc-Mathieu R."/>
            <person name="Endo H."/>
            <person name="Kuwata A."/>
            <person name="Ogata H."/>
        </authorList>
    </citation>
    <scope>NUCLEOTIDE SEQUENCE [LARGE SCALE GENOMIC DNA]</scope>
    <source>
        <strain evidence="5">NIES 3701</strain>
    </source>
</reference>
<evidence type="ECO:0000256" key="1">
    <source>
        <dbReference type="ARBA" id="ARBA00023002"/>
    </source>
</evidence>
<dbReference type="Gene3D" id="3.40.50.720">
    <property type="entry name" value="NAD(P)-binding Rossmann-like Domain"/>
    <property type="match status" value="1"/>
</dbReference>
<dbReference type="SUPFAM" id="SSF51735">
    <property type="entry name" value="NAD(P)-binding Rossmann-fold domains"/>
    <property type="match status" value="1"/>
</dbReference>
<dbReference type="SUPFAM" id="SSF47027">
    <property type="entry name" value="Acyl-CoA binding protein"/>
    <property type="match status" value="1"/>
</dbReference>